<dbReference type="Gene3D" id="1.20.120.1020">
    <property type="entry name" value="Prion-inhibition and propagation, HeLo domain"/>
    <property type="match status" value="1"/>
</dbReference>
<evidence type="ECO:0000259" key="1">
    <source>
        <dbReference type="Pfam" id="PF14479"/>
    </source>
</evidence>
<dbReference type="EMBL" id="WVTA01000004">
    <property type="protein sequence ID" value="KAK3213886.1"/>
    <property type="molecule type" value="Genomic_DNA"/>
</dbReference>
<dbReference type="PANTHER" id="PTHR37542">
    <property type="entry name" value="HELO DOMAIN-CONTAINING PROTEIN-RELATED"/>
    <property type="match status" value="1"/>
</dbReference>
<organism evidence="3 4">
    <name type="scientific">Pseudopithomyces chartarum</name>
    <dbReference type="NCBI Taxonomy" id="1892770"/>
    <lineage>
        <taxon>Eukaryota</taxon>
        <taxon>Fungi</taxon>
        <taxon>Dikarya</taxon>
        <taxon>Ascomycota</taxon>
        <taxon>Pezizomycotina</taxon>
        <taxon>Dothideomycetes</taxon>
        <taxon>Pleosporomycetidae</taxon>
        <taxon>Pleosporales</taxon>
        <taxon>Massarineae</taxon>
        <taxon>Didymosphaeriaceae</taxon>
        <taxon>Pseudopithomyces</taxon>
    </lineage>
</organism>
<dbReference type="InterPro" id="IPR056002">
    <property type="entry name" value="DUF7580"/>
</dbReference>
<name>A0AAN6M3Z7_9PLEO</name>
<dbReference type="PANTHER" id="PTHR37542:SF3">
    <property type="entry name" value="PRION-INHIBITION AND PROPAGATION HELO DOMAIN-CONTAINING PROTEIN"/>
    <property type="match status" value="1"/>
</dbReference>
<dbReference type="AlphaFoldDB" id="A0AAN6M3Z7"/>
<dbReference type="Pfam" id="PF14479">
    <property type="entry name" value="HeLo"/>
    <property type="match status" value="1"/>
</dbReference>
<feature type="domain" description="DUF7580" evidence="2">
    <location>
        <begin position="366"/>
        <end position="559"/>
    </location>
</feature>
<evidence type="ECO:0000259" key="2">
    <source>
        <dbReference type="Pfam" id="PF24476"/>
    </source>
</evidence>
<evidence type="ECO:0008006" key="5">
    <source>
        <dbReference type="Google" id="ProtNLM"/>
    </source>
</evidence>
<gene>
    <name evidence="3" type="ORF">GRF29_28g1354186</name>
</gene>
<sequence>MEVASFALGTSGLIAVVEKALQLMRGISEAKAFGSDLMGFAAELEFERYRFLLWAQLSGVFNHPTENITTPSTQLAATDDFSAQIGEWIKNAAARLVNEVEEVDRLVKKYQQPSGSNANVGPSSLPSIATGLSTTLPMLGLKHNVRLSAKIDHHRNQGLELQKNNPFRRRFVFGTKPWGEPDKKALKDKLDEIRHWNDRLASLLPYAVRQSLTQQALPGALLHDANNELLGKLLKASNHQSTAVKLHAKLWKEKLGFQCDDKILLHESVVKQYRRPAAAIRSITSLTPSSGGLSLIEFQEGQDAPERMTVEWYSFGSTWSNADITLATNRVVSLVHLSSMKDKPDSLRLLEGVYFVEKSDSHGVIRKIPENASRVRHPISLYSLIKTPASSFRAPSLESRLQLAQQLVASMYSFSVVRWFHKDFNTHNVYFFRDNSTKSAIMFDAPYVSGLSIARPDDNQQKSLNKELDALSIYLHPDLRTVNPDERPKYHRKYEFYSLGLVLLEIGGWRSIDMLPGVNSSLDKLEFKRRVADRAKKDLPFFMGRRYTDVVLYCLGCADEGLDESTGELETLYECVVLELAKC</sequence>
<keyword evidence="4" id="KW-1185">Reference proteome</keyword>
<protein>
    <recommendedName>
        <fullName evidence="5">Prion-inhibition and propagation HeLo domain-containing protein</fullName>
    </recommendedName>
</protein>
<dbReference type="InterPro" id="IPR011009">
    <property type="entry name" value="Kinase-like_dom_sf"/>
</dbReference>
<accession>A0AAN6M3Z7</accession>
<reference evidence="3 4" key="1">
    <citation type="submission" date="2021-02" db="EMBL/GenBank/DDBJ databases">
        <title>Genome assembly of Pseudopithomyces chartarum.</title>
        <authorList>
            <person name="Jauregui R."/>
            <person name="Singh J."/>
            <person name="Voisey C."/>
        </authorList>
    </citation>
    <scope>NUCLEOTIDE SEQUENCE [LARGE SCALE GENOMIC DNA]</scope>
    <source>
        <strain evidence="3 4">AGR01</strain>
    </source>
</reference>
<dbReference type="InterPro" id="IPR038305">
    <property type="entry name" value="HeLo_sf"/>
</dbReference>
<dbReference type="Proteomes" id="UP001280581">
    <property type="component" value="Unassembled WGS sequence"/>
</dbReference>
<comment type="caution">
    <text evidence="3">The sequence shown here is derived from an EMBL/GenBank/DDBJ whole genome shotgun (WGS) entry which is preliminary data.</text>
</comment>
<evidence type="ECO:0000313" key="4">
    <source>
        <dbReference type="Proteomes" id="UP001280581"/>
    </source>
</evidence>
<dbReference type="Pfam" id="PF24476">
    <property type="entry name" value="DUF7580"/>
    <property type="match status" value="1"/>
</dbReference>
<dbReference type="SUPFAM" id="SSF56112">
    <property type="entry name" value="Protein kinase-like (PK-like)"/>
    <property type="match status" value="1"/>
</dbReference>
<feature type="domain" description="Prion-inhibition and propagation HeLo" evidence="1">
    <location>
        <begin position="6"/>
        <end position="215"/>
    </location>
</feature>
<proteinExistence type="predicted"/>
<evidence type="ECO:0000313" key="3">
    <source>
        <dbReference type="EMBL" id="KAK3213886.1"/>
    </source>
</evidence>
<dbReference type="InterPro" id="IPR029498">
    <property type="entry name" value="HeLo_dom"/>
</dbReference>